<dbReference type="AlphaFoldDB" id="A0A7W8U886"/>
<keyword evidence="2" id="KW-1185">Reference proteome</keyword>
<dbReference type="Proteomes" id="UP000585507">
    <property type="component" value="Unassembled WGS sequence"/>
</dbReference>
<proteinExistence type="predicted"/>
<gene>
    <name evidence="1" type="ORF">GGD55_001260</name>
</gene>
<organism evidence="1 2">
    <name type="scientific">Rhizobium giardinii</name>
    <dbReference type="NCBI Taxonomy" id="56731"/>
    <lineage>
        <taxon>Bacteria</taxon>
        <taxon>Pseudomonadati</taxon>
        <taxon>Pseudomonadota</taxon>
        <taxon>Alphaproteobacteria</taxon>
        <taxon>Hyphomicrobiales</taxon>
        <taxon>Rhizobiaceae</taxon>
        <taxon>Rhizobium/Agrobacterium group</taxon>
        <taxon>Rhizobium</taxon>
    </lineage>
</organism>
<evidence type="ECO:0000313" key="1">
    <source>
        <dbReference type="EMBL" id="MBB5534577.1"/>
    </source>
</evidence>
<name>A0A7W8U886_9HYPH</name>
<sequence>MSPSGRERYCAASFCFRVHVGNPSRVILYLVLILAANTKYSINNFFTPAFCDVFGIRGNHKK</sequence>
<protein>
    <submittedName>
        <fullName evidence="1">Uncharacterized protein</fullName>
    </submittedName>
</protein>
<evidence type="ECO:0000313" key="2">
    <source>
        <dbReference type="Proteomes" id="UP000585507"/>
    </source>
</evidence>
<accession>A0A7W8U886</accession>
<dbReference type="EMBL" id="JACHBK010000003">
    <property type="protein sequence ID" value="MBB5534577.1"/>
    <property type="molecule type" value="Genomic_DNA"/>
</dbReference>
<comment type="caution">
    <text evidence="1">The sequence shown here is derived from an EMBL/GenBank/DDBJ whole genome shotgun (WGS) entry which is preliminary data.</text>
</comment>
<reference evidence="1 2" key="1">
    <citation type="submission" date="2020-08" db="EMBL/GenBank/DDBJ databases">
        <title>Genomic Encyclopedia of Type Strains, Phase IV (KMG-V): Genome sequencing to study the core and pangenomes of soil and plant-associated prokaryotes.</title>
        <authorList>
            <person name="Whitman W."/>
        </authorList>
    </citation>
    <scope>NUCLEOTIDE SEQUENCE [LARGE SCALE GENOMIC DNA]</scope>
    <source>
        <strain evidence="1 2">SEMIA 4084</strain>
    </source>
</reference>